<evidence type="ECO:0008006" key="4">
    <source>
        <dbReference type="Google" id="ProtNLM"/>
    </source>
</evidence>
<dbReference type="EMBL" id="FNJL01000016">
    <property type="protein sequence ID" value="SDP56669.1"/>
    <property type="molecule type" value="Genomic_DNA"/>
</dbReference>
<organism evidence="2 3">
    <name type="scientific">Paracidovorax cattleyae</name>
    <dbReference type="NCBI Taxonomy" id="80868"/>
    <lineage>
        <taxon>Bacteria</taxon>
        <taxon>Pseudomonadati</taxon>
        <taxon>Pseudomonadota</taxon>
        <taxon>Betaproteobacteria</taxon>
        <taxon>Burkholderiales</taxon>
        <taxon>Comamonadaceae</taxon>
        <taxon>Paracidovorax</taxon>
    </lineage>
</organism>
<proteinExistence type="predicted"/>
<evidence type="ECO:0000256" key="1">
    <source>
        <dbReference type="SAM" id="MobiDB-lite"/>
    </source>
</evidence>
<gene>
    <name evidence="2" type="ORF">SAMN04489708_11655</name>
</gene>
<feature type="region of interest" description="Disordered" evidence="1">
    <location>
        <begin position="105"/>
        <end position="125"/>
    </location>
</feature>
<keyword evidence="3" id="KW-1185">Reference proteome</keyword>
<evidence type="ECO:0000313" key="3">
    <source>
        <dbReference type="Proteomes" id="UP000199317"/>
    </source>
</evidence>
<dbReference type="RefSeq" id="WP_092835382.1">
    <property type="nucleotide sequence ID" value="NZ_FNJL01000016.1"/>
</dbReference>
<protein>
    <recommendedName>
        <fullName evidence="4">Flagella synthesis protein FlgN</fullName>
    </recommendedName>
</protein>
<reference evidence="3" key="1">
    <citation type="submission" date="2016-10" db="EMBL/GenBank/DDBJ databases">
        <authorList>
            <person name="Varghese N."/>
            <person name="Submissions S."/>
        </authorList>
    </citation>
    <scope>NUCLEOTIDE SEQUENCE [LARGE SCALE GENOMIC DNA]</scope>
    <source>
        <strain evidence="3">DSM 17101</strain>
    </source>
</reference>
<dbReference type="AlphaFoldDB" id="A0A1H0TRS4"/>
<sequence length="136" mass="14354">MHHSPASPSSPRSPEALLGTVESLLADVGALLLQADAPALEHRAPLLQQAALDLSRSLENRPASAPPLPADWARRVQAVRSQLSLQREQLARLAALTNRQVATFLPPDQNGATYGSRGPAGNGMHGGAARIYRSQG</sequence>
<dbReference type="Proteomes" id="UP000199317">
    <property type="component" value="Unassembled WGS sequence"/>
</dbReference>
<evidence type="ECO:0000313" key="2">
    <source>
        <dbReference type="EMBL" id="SDP56669.1"/>
    </source>
</evidence>
<accession>A0A1H0TRS4</accession>
<dbReference type="OrthoDB" id="8813175at2"/>
<name>A0A1H0TRS4_9BURK</name>